<dbReference type="SUPFAM" id="SSF53613">
    <property type="entry name" value="Ribokinase-like"/>
    <property type="match status" value="1"/>
</dbReference>
<organism evidence="4 5">
    <name type="scientific">Micromonospora maris</name>
    <dbReference type="NCBI Taxonomy" id="1003110"/>
    <lineage>
        <taxon>Bacteria</taxon>
        <taxon>Bacillati</taxon>
        <taxon>Actinomycetota</taxon>
        <taxon>Actinomycetes</taxon>
        <taxon>Micromonosporales</taxon>
        <taxon>Micromonosporaceae</taxon>
        <taxon>Micromonospora</taxon>
    </lineage>
</organism>
<comment type="caution">
    <text evidence="4">The sequence shown here is derived from an EMBL/GenBank/DDBJ whole genome shotgun (WGS) entry which is preliminary data.</text>
</comment>
<dbReference type="EMBL" id="LMWI01000002">
    <property type="protein sequence ID" value="KUJ45806.1"/>
    <property type="molecule type" value="Genomic_DNA"/>
</dbReference>
<dbReference type="Pfam" id="PF00294">
    <property type="entry name" value="PfkB"/>
    <property type="match status" value="1"/>
</dbReference>
<dbReference type="RefSeq" id="WP_013735254.1">
    <property type="nucleotide sequence ID" value="NZ_LMWI01000002.1"/>
</dbReference>
<evidence type="ECO:0000259" key="3">
    <source>
        <dbReference type="Pfam" id="PF00294"/>
    </source>
</evidence>
<keyword evidence="5" id="KW-1185">Reference proteome</keyword>
<sequence>MYDLLVLGGLGVDIRVRVPDLPLAVVDSVTVEPIDLRIGNTGAGVVLAAHALGLRVAVVDTLGTDPAGDVVRAALSRTGVHAVLASTPAGTRRSVNLVDPAGRRMSLYDPRPSDGTAPFPVAQVATLVEQATHVHLSIMNWVRDLLPALGDMLGEGVGSSTDLHDWDGQNPYHRPFAEIAELVLVSGVTLGDRSTAVGAALAPRPVLVTWGADGADLHLGGTVTRIPAATPPGPVVDTNGAGDAFAAGIITARSRGATWAEAAGYAARVAAAACTHDGMEYPPGLLPHH</sequence>
<evidence type="ECO:0000256" key="2">
    <source>
        <dbReference type="ARBA" id="ARBA00022777"/>
    </source>
</evidence>
<dbReference type="OMA" id="SIMDWAR"/>
<evidence type="ECO:0000313" key="4">
    <source>
        <dbReference type="EMBL" id="KUJ45806.1"/>
    </source>
</evidence>
<keyword evidence="1" id="KW-0808">Transferase</keyword>
<dbReference type="InterPro" id="IPR029056">
    <property type="entry name" value="Ribokinase-like"/>
</dbReference>
<feature type="domain" description="Carbohydrate kinase PfkB" evidence="3">
    <location>
        <begin position="177"/>
        <end position="279"/>
    </location>
</feature>
<dbReference type="AlphaFoldDB" id="A0A9X0LD81"/>
<dbReference type="InterPro" id="IPR011611">
    <property type="entry name" value="PfkB_dom"/>
</dbReference>
<evidence type="ECO:0000256" key="1">
    <source>
        <dbReference type="ARBA" id="ARBA00022679"/>
    </source>
</evidence>
<accession>A0A9X0LD81</accession>
<dbReference type="InterPro" id="IPR002173">
    <property type="entry name" value="Carboh/pur_kinase_PfkB_CS"/>
</dbReference>
<dbReference type="PROSITE" id="PS00584">
    <property type="entry name" value="PFKB_KINASES_2"/>
    <property type="match status" value="1"/>
</dbReference>
<protein>
    <submittedName>
        <fullName evidence="4">Carbohydrate kinase</fullName>
    </submittedName>
</protein>
<name>A0A9X0LD81_9ACTN</name>
<evidence type="ECO:0000313" key="5">
    <source>
        <dbReference type="Proteomes" id="UP000053246"/>
    </source>
</evidence>
<dbReference type="GO" id="GO:0005829">
    <property type="term" value="C:cytosol"/>
    <property type="evidence" value="ECO:0007669"/>
    <property type="project" value="TreeGrafter"/>
</dbReference>
<keyword evidence="2 4" id="KW-0418">Kinase</keyword>
<reference evidence="4 5" key="1">
    <citation type="submission" date="2015-10" db="EMBL/GenBank/DDBJ databases">
        <authorList>
            <person name="Ju K.-S."/>
            <person name="Doroghazi J.R."/>
            <person name="Metcalf W.W."/>
        </authorList>
    </citation>
    <scope>NUCLEOTIDE SEQUENCE [LARGE SCALE GENOMIC DNA]</scope>
    <source>
        <strain evidence="4 5">NRRL B-24793</strain>
    </source>
</reference>
<dbReference type="PANTHER" id="PTHR10584">
    <property type="entry name" value="SUGAR KINASE"/>
    <property type="match status" value="1"/>
</dbReference>
<dbReference type="Gene3D" id="3.40.1190.20">
    <property type="match status" value="1"/>
</dbReference>
<dbReference type="PANTHER" id="PTHR10584:SF166">
    <property type="entry name" value="RIBOKINASE"/>
    <property type="match status" value="1"/>
</dbReference>
<proteinExistence type="predicted"/>
<dbReference type="Proteomes" id="UP000053246">
    <property type="component" value="Unassembled WGS sequence"/>
</dbReference>
<dbReference type="GO" id="GO:0016301">
    <property type="term" value="F:kinase activity"/>
    <property type="evidence" value="ECO:0007669"/>
    <property type="project" value="UniProtKB-KW"/>
</dbReference>
<gene>
    <name evidence="4" type="ORF">ADL17_22590</name>
</gene>